<evidence type="ECO:0000313" key="4">
    <source>
        <dbReference type="EMBL" id="MBT9808788.1"/>
    </source>
</evidence>
<dbReference type="InterPro" id="IPR050706">
    <property type="entry name" value="Cyclic-di-GMP_PDE-like"/>
</dbReference>
<feature type="transmembrane region" description="Helical" evidence="1">
    <location>
        <begin position="276"/>
        <end position="298"/>
    </location>
</feature>
<dbReference type="Gene3D" id="3.30.70.270">
    <property type="match status" value="1"/>
</dbReference>
<dbReference type="CDD" id="cd18774">
    <property type="entry name" value="PDC2_HK_sensor"/>
    <property type="match status" value="1"/>
</dbReference>
<dbReference type="Gene3D" id="3.30.450.20">
    <property type="entry name" value="PAS domain"/>
    <property type="match status" value="1"/>
</dbReference>
<sequence>MSTTDGKTHRLMDTVLPLLLCLCFIASSLLFLVQMIIKNQVENIEYLYNASDQKKTTIVKQVQGDLQTLEGLGIMLGGMDESERERLLPILRDINNENAFIRMGFARLDGDAWFVDLNGKVYERNLKDMEFFQKALQGKNNISDVFLDDLQEGQYINYYGVGIKTPAGETIGVLCAVHTADVLRSILDAPVLSGQGFSNIISSSGDYIMRSIHAFPGDILPENKEALRKAIEEGGTGSFEMTDKYGREQVSVIVPLLEGRWYLHSMVPQNVLRARYIETTMGIMAIIVVACCLFALFISRQRSMAARAQKMLMDLAYNDRLTGLRNYDGFKVDARQFLGRDDLPSCILWYGDLKKFKFINDILGYEEGDKILRIISEYLVDKESKDCISCRVSADNFAGICRCESQELFMEQVLSLNQYIKDSGVEGQDFIELSIGVYRLAPGDSETSIDVLVNYANMAHKIAKERSGSSCALYDDEIRQQQIEDSLMEAEAEKALRAGEFKVYMQPKVNIQNHNRIAGAEALVRWLSPSKGLIPPASFIPLFEKSDRIVLLDRYMFEQTCGWFRRYLDEGGSPISLAVNVSKVGLLQKDFIEYYAKTKQKYRLPDGYLELEFTEGVLLNDTDLFSDIVRKLQSKGFICSLDDFGSGYSSLNLLKNLPIDVLKLDIMFFHKSEDSEKERIVVSNFIHMAKELRIKTIAEGVESVENVDFLRSCGCDVVQGYAFFKPMPLEDFEHLVNELGDRQLEPENV</sequence>
<dbReference type="Proteomes" id="UP000708338">
    <property type="component" value="Unassembled WGS sequence"/>
</dbReference>
<dbReference type="Pfam" id="PF00990">
    <property type="entry name" value="GGDEF"/>
    <property type="match status" value="1"/>
</dbReference>
<comment type="caution">
    <text evidence="4">The sequence shown here is derived from an EMBL/GenBank/DDBJ whole genome shotgun (WGS) entry which is preliminary data.</text>
</comment>
<dbReference type="EMBL" id="WQPS01000004">
    <property type="protein sequence ID" value="MBT9808788.1"/>
    <property type="molecule type" value="Genomic_DNA"/>
</dbReference>
<feature type="transmembrane region" description="Helical" evidence="1">
    <location>
        <begin position="15"/>
        <end position="37"/>
    </location>
</feature>
<dbReference type="PANTHER" id="PTHR33121:SF70">
    <property type="entry name" value="SIGNALING PROTEIN YKOW"/>
    <property type="match status" value="1"/>
</dbReference>
<dbReference type="AlphaFoldDB" id="A0AA41FC66"/>
<dbReference type="InterPro" id="IPR035919">
    <property type="entry name" value="EAL_sf"/>
</dbReference>
<dbReference type="InterPro" id="IPR043128">
    <property type="entry name" value="Rev_trsase/Diguanyl_cyclase"/>
</dbReference>
<keyword evidence="1" id="KW-0472">Membrane</keyword>
<accession>A0AA41FC66</accession>
<dbReference type="CDD" id="cd01948">
    <property type="entry name" value="EAL"/>
    <property type="match status" value="1"/>
</dbReference>
<feature type="domain" description="GGDEF" evidence="3">
    <location>
        <begin position="344"/>
        <end position="476"/>
    </location>
</feature>
<dbReference type="InterPro" id="IPR000160">
    <property type="entry name" value="GGDEF_dom"/>
</dbReference>
<dbReference type="Pfam" id="PF00563">
    <property type="entry name" value="EAL"/>
    <property type="match status" value="1"/>
</dbReference>
<dbReference type="SUPFAM" id="SSF55073">
    <property type="entry name" value="Nucleotide cyclase"/>
    <property type="match status" value="1"/>
</dbReference>
<organism evidence="4 5">
    <name type="scientific">Enterocloster citroniae</name>
    <dbReference type="NCBI Taxonomy" id="358743"/>
    <lineage>
        <taxon>Bacteria</taxon>
        <taxon>Bacillati</taxon>
        <taxon>Bacillota</taxon>
        <taxon>Clostridia</taxon>
        <taxon>Lachnospirales</taxon>
        <taxon>Lachnospiraceae</taxon>
        <taxon>Enterocloster</taxon>
    </lineage>
</organism>
<reference evidence="4" key="1">
    <citation type="journal article" date="2021" name="Gut Microbes">
        <title>A synthetic consortium of 100 gut commensals modulates the composition and function in a colon model of the microbiome of elderly subjects.</title>
        <authorList>
            <person name="Perez M."/>
            <person name="Ntemiri A."/>
            <person name="Tan H."/>
            <person name="Harris H.M.B."/>
            <person name="Roager H.M."/>
            <person name="Ribiere C."/>
            <person name="O'Toole P.W."/>
        </authorList>
    </citation>
    <scope>NUCLEOTIDE SEQUENCE</scope>
    <source>
        <strain evidence="4">MCC335</strain>
    </source>
</reference>
<dbReference type="RefSeq" id="WP_117450634.1">
    <property type="nucleotide sequence ID" value="NZ_CABJDD010000002.1"/>
</dbReference>
<dbReference type="InterPro" id="IPR001633">
    <property type="entry name" value="EAL_dom"/>
</dbReference>
<protein>
    <submittedName>
        <fullName evidence="4">EAL domain-containing protein</fullName>
    </submittedName>
</protein>
<dbReference type="SMART" id="SM00052">
    <property type="entry name" value="EAL"/>
    <property type="match status" value="1"/>
</dbReference>
<keyword evidence="1" id="KW-0812">Transmembrane</keyword>
<dbReference type="PROSITE" id="PS50887">
    <property type="entry name" value="GGDEF"/>
    <property type="match status" value="1"/>
</dbReference>
<dbReference type="SUPFAM" id="SSF141868">
    <property type="entry name" value="EAL domain-like"/>
    <property type="match status" value="1"/>
</dbReference>
<dbReference type="PROSITE" id="PS50883">
    <property type="entry name" value="EAL"/>
    <property type="match status" value="1"/>
</dbReference>
<feature type="domain" description="EAL" evidence="2">
    <location>
        <begin position="485"/>
        <end position="740"/>
    </location>
</feature>
<evidence type="ECO:0000256" key="1">
    <source>
        <dbReference type="SAM" id="Phobius"/>
    </source>
</evidence>
<gene>
    <name evidence="4" type="ORF">GPL26_03920</name>
</gene>
<dbReference type="NCBIfam" id="TIGR00254">
    <property type="entry name" value="GGDEF"/>
    <property type="match status" value="1"/>
</dbReference>
<dbReference type="PANTHER" id="PTHR33121">
    <property type="entry name" value="CYCLIC DI-GMP PHOSPHODIESTERASE PDEF"/>
    <property type="match status" value="1"/>
</dbReference>
<proteinExistence type="predicted"/>
<keyword evidence="1" id="KW-1133">Transmembrane helix</keyword>
<evidence type="ECO:0000259" key="2">
    <source>
        <dbReference type="PROSITE" id="PS50883"/>
    </source>
</evidence>
<evidence type="ECO:0000313" key="5">
    <source>
        <dbReference type="Proteomes" id="UP000708338"/>
    </source>
</evidence>
<evidence type="ECO:0000259" key="3">
    <source>
        <dbReference type="PROSITE" id="PS50887"/>
    </source>
</evidence>
<dbReference type="InterPro" id="IPR029787">
    <property type="entry name" value="Nucleotide_cyclase"/>
</dbReference>
<dbReference type="Gene3D" id="3.20.20.450">
    <property type="entry name" value="EAL domain"/>
    <property type="match status" value="1"/>
</dbReference>
<dbReference type="SMART" id="SM00267">
    <property type="entry name" value="GGDEF"/>
    <property type="match status" value="1"/>
</dbReference>
<name>A0AA41FC66_9FIRM</name>
<dbReference type="GO" id="GO:0071111">
    <property type="term" value="F:cyclic-guanylate-specific phosphodiesterase activity"/>
    <property type="evidence" value="ECO:0007669"/>
    <property type="project" value="InterPro"/>
</dbReference>